<dbReference type="InterPro" id="IPR000600">
    <property type="entry name" value="ROK"/>
</dbReference>
<dbReference type="EMBL" id="PUHZ01000002">
    <property type="protein sequence ID" value="PQO48019.1"/>
    <property type="molecule type" value="Genomic_DNA"/>
</dbReference>
<dbReference type="PANTHER" id="PTHR18964:SF149">
    <property type="entry name" value="BIFUNCTIONAL UDP-N-ACETYLGLUCOSAMINE 2-EPIMERASE_N-ACETYLMANNOSAMINE KINASE"/>
    <property type="match status" value="1"/>
</dbReference>
<protein>
    <submittedName>
        <fullName evidence="2">Glucokinase</fullName>
    </submittedName>
</protein>
<sequence>MTTPPFFIGVDVGGTNIKLGLVDDEGRTLAYSKIPTDEPSGPSSAMRRVAAELRAMLAEVGMTMSDVASIGLATPGTMDIDKGLMLEAHNLPHWFNFPIRHTLEEETGAPVVLSNDANAAAFGEYWLGSGREFKSMVLLTLGTGVGGGIIVNDSLVEGDHSFGSELGHIIIDYNDDARAIPTGQRGHLEAYASGTAIVKRTQEALEAGEKSSLTVRMKSGEKLTPLMVAEEAERGDELSLLIVMETAKYVGIGAVSLMHTIDPGAVVLGGAVNFGGADAPLGTMFIERVREEVRRRAFPVPAKKTAIRFASLGADAGYLGACGLARQSYLRDHQAPVTS</sequence>
<dbReference type="GO" id="GO:0016301">
    <property type="term" value="F:kinase activity"/>
    <property type="evidence" value="ECO:0007669"/>
    <property type="project" value="UniProtKB-KW"/>
</dbReference>
<keyword evidence="2" id="KW-0418">Kinase</keyword>
<dbReference type="AlphaFoldDB" id="A0A2S8GUC0"/>
<dbReference type="RefSeq" id="WP_105333548.1">
    <property type="nucleotide sequence ID" value="NZ_PUHZ01000002.1"/>
</dbReference>
<dbReference type="Gene3D" id="3.30.420.40">
    <property type="match status" value="2"/>
</dbReference>
<keyword evidence="2" id="KW-0808">Transferase</keyword>
<dbReference type="Proteomes" id="UP000237819">
    <property type="component" value="Unassembled WGS sequence"/>
</dbReference>
<gene>
    <name evidence="2" type="ORF">C5Y93_01125</name>
</gene>
<name>A0A2S8GUC0_9BACT</name>
<evidence type="ECO:0000313" key="2">
    <source>
        <dbReference type="EMBL" id="PQO48019.1"/>
    </source>
</evidence>
<reference evidence="2 3" key="1">
    <citation type="submission" date="2018-02" db="EMBL/GenBank/DDBJ databases">
        <title>Comparative genomes isolates from brazilian mangrove.</title>
        <authorList>
            <person name="Araujo J.E."/>
            <person name="Taketani R.G."/>
            <person name="Silva M.C.P."/>
            <person name="Loureco M.V."/>
            <person name="Andreote F.D."/>
        </authorList>
    </citation>
    <scope>NUCLEOTIDE SEQUENCE [LARGE SCALE GENOMIC DNA]</scope>
    <source>
        <strain evidence="2 3">Nap-Phe MGV</strain>
    </source>
</reference>
<evidence type="ECO:0000313" key="3">
    <source>
        <dbReference type="Proteomes" id="UP000237819"/>
    </source>
</evidence>
<comment type="similarity">
    <text evidence="1">Belongs to the ROK (NagC/XylR) family.</text>
</comment>
<dbReference type="InterPro" id="IPR043129">
    <property type="entry name" value="ATPase_NBD"/>
</dbReference>
<dbReference type="OrthoDB" id="9795247at2"/>
<dbReference type="PANTHER" id="PTHR18964">
    <property type="entry name" value="ROK (REPRESSOR, ORF, KINASE) FAMILY"/>
    <property type="match status" value="1"/>
</dbReference>
<evidence type="ECO:0000256" key="1">
    <source>
        <dbReference type="ARBA" id="ARBA00006479"/>
    </source>
</evidence>
<dbReference type="SUPFAM" id="SSF53067">
    <property type="entry name" value="Actin-like ATPase domain"/>
    <property type="match status" value="1"/>
</dbReference>
<proteinExistence type="inferred from homology"/>
<dbReference type="Pfam" id="PF00480">
    <property type="entry name" value="ROK"/>
    <property type="match status" value="1"/>
</dbReference>
<accession>A0A2S8GUC0</accession>
<organism evidence="2 3">
    <name type="scientific">Blastopirellula marina</name>
    <dbReference type="NCBI Taxonomy" id="124"/>
    <lineage>
        <taxon>Bacteria</taxon>
        <taxon>Pseudomonadati</taxon>
        <taxon>Planctomycetota</taxon>
        <taxon>Planctomycetia</taxon>
        <taxon>Pirellulales</taxon>
        <taxon>Pirellulaceae</taxon>
        <taxon>Blastopirellula</taxon>
    </lineage>
</organism>
<comment type="caution">
    <text evidence="2">The sequence shown here is derived from an EMBL/GenBank/DDBJ whole genome shotgun (WGS) entry which is preliminary data.</text>
</comment>